<organism evidence="1">
    <name type="scientific">Brevibacillus laterosporus</name>
    <name type="common">Bacillus laterosporus</name>
    <dbReference type="NCBI Taxonomy" id="1465"/>
    <lineage>
        <taxon>Bacteria</taxon>
        <taxon>Bacillati</taxon>
        <taxon>Bacillota</taxon>
        <taxon>Bacilli</taxon>
        <taxon>Bacillales</taxon>
        <taxon>Paenibacillaceae</taxon>
        <taxon>Brevibacillus</taxon>
    </lineage>
</organism>
<proteinExistence type="predicted"/>
<dbReference type="RefSeq" id="WP_031413899.1">
    <property type="nucleotide sequence ID" value="NZ_CP011074.1"/>
</dbReference>
<sequence>MSKVVFVSATQLFEYQFTADNLLMAKLLYDYGKPLEKEIHYFGEQYLDCSFFISCLERLFSVPVQVQIEDDIKIIIKIPLDILGSEEMNTTSRSEKINLLHDQINLELETMNDCDVFFDYVMLGHIKDTMLILEGEGYWVCFSGYFKKMIEIHRLISNFSQANQEEIKDDGRIK</sequence>
<reference evidence="1" key="1">
    <citation type="submission" date="2015-03" db="EMBL/GenBank/DDBJ databases">
        <title>MIGS Cultured Bacterial/Archaeal sample from Brevibacillus laterosporus.</title>
        <authorList>
            <person name="Zeng D."/>
            <person name="Zhu L."/>
            <person name="Dong G."/>
            <person name="Ye W."/>
            <person name="Ren D."/>
            <person name="Wu L."/>
            <person name="Xu J."/>
            <person name="Li G."/>
            <person name="Guo L."/>
        </authorList>
    </citation>
    <scope>NUCLEOTIDE SEQUENCE</scope>
    <source>
        <strain evidence="1">B9</strain>
    </source>
</reference>
<dbReference type="AlphaFoldDB" id="A0A0F7EHP3"/>
<protein>
    <submittedName>
        <fullName evidence="1">Uncharacterized protein</fullName>
    </submittedName>
</protein>
<evidence type="ECO:0000313" key="1">
    <source>
        <dbReference type="EMBL" id="AKF94730.1"/>
    </source>
</evidence>
<gene>
    <name evidence="1" type="ORF">EX87_14635</name>
</gene>
<dbReference type="EMBL" id="CP011074">
    <property type="protein sequence ID" value="AKF94730.1"/>
    <property type="molecule type" value="Genomic_DNA"/>
</dbReference>
<accession>A0A0F7EHP3</accession>
<name>A0A0F7EHP3_BRELA</name>